<dbReference type="Proteomes" id="UP000534306">
    <property type="component" value="Unassembled WGS sequence"/>
</dbReference>
<protein>
    <submittedName>
        <fullName evidence="2">Uncharacterized protein</fullName>
    </submittedName>
</protein>
<sequence>MDPDHAHLVTAARRALCSASSARRSTAPPFNDEIRRAEAAVVRQLGQYADPSSDDHLYVLEFQGVRQQYVMFGRTRSFWRRLMVHRQAANPHGFVLLDGWVSPGVRDAYSLEQIALGVGGLLHGQRHYRERFYDMPFELGLSIGRSVFEIERSHGPRRPRQPRKPPWWEIHATTPKRSARRLADLLTPAEQ</sequence>
<keyword evidence="3" id="KW-1185">Reference proteome</keyword>
<proteinExistence type="predicted"/>
<dbReference type="RefSeq" id="WP_171675202.1">
    <property type="nucleotide sequence ID" value="NZ_BAAAGT010000004.1"/>
</dbReference>
<reference evidence="2 3" key="1">
    <citation type="submission" date="2020-05" db="EMBL/GenBank/DDBJ databases">
        <title>Genome sequence of Kribbella sandramycini ATCC 39419.</title>
        <authorList>
            <person name="Maclea K.S."/>
            <person name="Fair J.L."/>
        </authorList>
    </citation>
    <scope>NUCLEOTIDE SEQUENCE [LARGE SCALE GENOMIC DNA]</scope>
    <source>
        <strain evidence="2 3">ATCC 39419</strain>
    </source>
</reference>
<gene>
    <name evidence="1" type="ORF">HNR71_002281</name>
    <name evidence="2" type="ORF">HPO96_20870</name>
</gene>
<comment type="caution">
    <text evidence="2">The sequence shown here is derived from an EMBL/GenBank/DDBJ whole genome shotgun (WGS) entry which is preliminary data.</text>
</comment>
<evidence type="ECO:0000313" key="1">
    <source>
        <dbReference type="EMBL" id="MBB6566644.1"/>
    </source>
</evidence>
<evidence type="ECO:0000313" key="4">
    <source>
        <dbReference type="Proteomes" id="UP000553957"/>
    </source>
</evidence>
<dbReference type="AlphaFoldDB" id="A0A7Y4L3C2"/>
<evidence type="ECO:0000313" key="3">
    <source>
        <dbReference type="Proteomes" id="UP000534306"/>
    </source>
</evidence>
<dbReference type="EMBL" id="JABJRC010000005">
    <property type="protein sequence ID" value="NOL42702.1"/>
    <property type="molecule type" value="Genomic_DNA"/>
</dbReference>
<dbReference type="EMBL" id="JACHKF010000001">
    <property type="protein sequence ID" value="MBB6566644.1"/>
    <property type="molecule type" value="Genomic_DNA"/>
</dbReference>
<evidence type="ECO:0000313" key="2">
    <source>
        <dbReference type="EMBL" id="NOL42702.1"/>
    </source>
</evidence>
<accession>A0A7Y4L3C2</accession>
<organism evidence="2 3">
    <name type="scientific">Kribbella sandramycini</name>
    <dbReference type="NCBI Taxonomy" id="60450"/>
    <lineage>
        <taxon>Bacteria</taxon>
        <taxon>Bacillati</taxon>
        <taxon>Actinomycetota</taxon>
        <taxon>Actinomycetes</taxon>
        <taxon>Propionibacteriales</taxon>
        <taxon>Kribbellaceae</taxon>
        <taxon>Kribbella</taxon>
    </lineage>
</organism>
<dbReference type="Proteomes" id="UP000553957">
    <property type="component" value="Unassembled WGS sequence"/>
</dbReference>
<reference evidence="1 4" key="2">
    <citation type="submission" date="2020-08" db="EMBL/GenBank/DDBJ databases">
        <title>Sequencing the genomes of 1000 actinobacteria strains.</title>
        <authorList>
            <person name="Klenk H.-P."/>
        </authorList>
    </citation>
    <scope>NUCLEOTIDE SEQUENCE [LARGE SCALE GENOMIC DNA]</scope>
    <source>
        <strain evidence="1 4">DSM 15626</strain>
    </source>
</reference>
<name>A0A7Y4L3C2_9ACTN</name>